<organism evidence="3 4">
    <name type="scientific">Granulicella sibirica</name>
    <dbReference type="NCBI Taxonomy" id="2479048"/>
    <lineage>
        <taxon>Bacteria</taxon>
        <taxon>Pseudomonadati</taxon>
        <taxon>Acidobacteriota</taxon>
        <taxon>Terriglobia</taxon>
        <taxon>Terriglobales</taxon>
        <taxon>Acidobacteriaceae</taxon>
        <taxon>Granulicella</taxon>
    </lineage>
</organism>
<proteinExistence type="predicted"/>
<evidence type="ECO:0000256" key="1">
    <source>
        <dbReference type="SAM" id="MobiDB-lite"/>
    </source>
</evidence>
<evidence type="ECO:0000256" key="2">
    <source>
        <dbReference type="SAM" id="Phobius"/>
    </source>
</evidence>
<evidence type="ECO:0000313" key="3">
    <source>
        <dbReference type="EMBL" id="RXH54417.1"/>
    </source>
</evidence>
<accession>A0A4Q0SUL3</accession>
<gene>
    <name evidence="3" type="ORF">GRAN_4713</name>
</gene>
<keyword evidence="2" id="KW-0472">Membrane</keyword>
<dbReference type="Proteomes" id="UP000289437">
    <property type="component" value="Unassembled WGS sequence"/>
</dbReference>
<dbReference type="OrthoDB" id="120491at2"/>
<dbReference type="EMBL" id="RDSM01000004">
    <property type="protein sequence ID" value="RXH54417.1"/>
    <property type="molecule type" value="Genomic_DNA"/>
</dbReference>
<name>A0A4Q0SUL3_9BACT</name>
<reference evidence="3 4" key="1">
    <citation type="submission" date="2018-11" db="EMBL/GenBank/DDBJ databases">
        <authorList>
            <person name="Mardanov A.V."/>
            <person name="Ravin N.V."/>
            <person name="Dedysh S.N."/>
        </authorList>
    </citation>
    <scope>NUCLEOTIDE SEQUENCE [LARGE SCALE GENOMIC DNA]</scope>
    <source>
        <strain evidence="3 4">AF10</strain>
    </source>
</reference>
<feature type="transmembrane region" description="Helical" evidence="2">
    <location>
        <begin position="48"/>
        <end position="70"/>
    </location>
</feature>
<keyword evidence="2" id="KW-1133">Transmembrane helix</keyword>
<protein>
    <submittedName>
        <fullName evidence="3">Uncharacterized protein</fullName>
    </submittedName>
</protein>
<keyword evidence="4" id="KW-1185">Reference proteome</keyword>
<dbReference type="AlphaFoldDB" id="A0A4Q0SUL3"/>
<feature type="transmembrane region" description="Helical" evidence="2">
    <location>
        <begin position="82"/>
        <end position="104"/>
    </location>
</feature>
<feature type="region of interest" description="Disordered" evidence="1">
    <location>
        <begin position="1"/>
        <end position="23"/>
    </location>
</feature>
<evidence type="ECO:0000313" key="4">
    <source>
        <dbReference type="Proteomes" id="UP000289437"/>
    </source>
</evidence>
<reference evidence="4" key="2">
    <citation type="submission" date="2019-02" db="EMBL/GenBank/DDBJ databases">
        <title>Granulicella sibirica sp. nov., a psychrotolerant acidobacterium isolated from an organic soil layer in forested tundra, West Siberia.</title>
        <authorList>
            <person name="Oshkin I.Y."/>
            <person name="Kulichevskaya I.S."/>
            <person name="Rijpstra W.I.C."/>
            <person name="Sinninghe Damste J.S."/>
            <person name="Rakitin A.L."/>
            <person name="Ravin N.V."/>
            <person name="Dedysh S.N."/>
        </authorList>
    </citation>
    <scope>NUCLEOTIDE SEQUENCE [LARGE SCALE GENOMIC DNA]</scope>
    <source>
        <strain evidence="4">AF10</strain>
    </source>
</reference>
<sequence>MIPVPTKPDAFSPASDPTNRASVVNRTHRVVRERARNLQAQRSRNRALFAPLVIASSLVIILISTFWIMFDEYELSPTDVRFHLPLLLIWFLPVTGALLIVALVRRIRSRSAGGETR</sequence>
<comment type="caution">
    <text evidence="3">The sequence shown here is derived from an EMBL/GenBank/DDBJ whole genome shotgun (WGS) entry which is preliminary data.</text>
</comment>
<keyword evidence="2" id="KW-0812">Transmembrane</keyword>
<dbReference type="RefSeq" id="WP_128915302.1">
    <property type="nucleotide sequence ID" value="NZ_RDSM01000004.1"/>
</dbReference>